<protein>
    <submittedName>
        <fullName evidence="1">Uncharacterized protein</fullName>
    </submittedName>
</protein>
<keyword evidence="2" id="KW-1185">Reference proteome</keyword>
<proteinExistence type="predicted"/>
<sequence>MHQTQKVAVECDESVNETHPGLNVQLERGSFGIKRTDKQFSKIPIDLSLEQTINADAASRLTGIVHFTNSIPARQRWCKSHSMRSKIITRVLQQAGLRQNQDITADLEKNRIKKSTTQLLNLKHAIKQNINPVDRSLDLNFLFNISTGQAASEASTNCLLNVENSGDE</sequence>
<name>A0AAV8VIC5_9CUCU</name>
<organism evidence="1 2">
    <name type="scientific">Exocentrus adspersus</name>
    <dbReference type="NCBI Taxonomy" id="1586481"/>
    <lineage>
        <taxon>Eukaryota</taxon>
        <taxon>Metazoa</taxon>
        <taxon>Ecdysozoa</taxon>
        <taxon>Arthropoda</taxon>
        <taxon>Hexapoda</taxon>
        <taxon>Insecta</taxon>
        <taxon>Pterygota</taxon>
        <taxon>Neoptera</taxon>
        <taxon>Endopterygota</taxon>
        <taxon>Coleoptera</taxon>
        <taxon>Polyphaga</taxon>
        <taxon>Cucujiformia</taxon>
        <taxon>Chrysomeloidea</taxon>
        <taxon>Cerambycidae</taxon>
        <taxon>Lamiinae</taxon>
        <taxon>Acanthocinini</taxon>
        <taxon>Exocentrus</taxon>
    </lineage>
</organism>
<dbReference type="EMBL" id="JANEYG010000080">
    <property type="protein sequence ID" value="KAJ8914072.1"/>
    <property type="molecule type" value="Genomic_DNA"/>
</dbReference>
<comment type="caution">
    <text evidence="1">The sequence shown here is derived from an EMBL/GenBank/DDBJ whole genome shotgun (WGS) entry which is preliminary data.</text>
</comment>
<dbReference type="AlphaFoldDB" id="A0AAV8VIC5"/>
<dbReference type="PANTHER" id="PTHR47018:SF1">
    <property type="entry name" value="TESMIN_TSO1-LIKE CXC DOMAIN-CONTAINING PROTEIN"/>
    <property type="match status" value="1"/>
</dbReference>
<dbReference type="PANTHER" id="PTHR47018">
    <property type="entry name" value="CXC DOMAIN-CONTAINING PROTEIN-RELATED"/>
    <property type="match status" value="1"/>
</dbReference>
<gene>
    <name evidence="1" type="ORF">NQ315_014266</name>
</gene>
<dbReference type="Proteomes" id="UP001159042">
    <property type="component" value="Unassembled WGS sequence"/>
</dbReference>
<evidence type="ECO:0000313" key="2">
    <source>
        <dbReference type="Proteomes" id="UP001159042"/>
    </source>
</evidence>
<evidence type="ECO:0000313" key="1">
    <source>
        <dbReference type="EMBL" id="KAJ8914072.1"/>
    </source>
</evidence>
<reference evidence="1 2" key="1">
    <citation type="journal article" date="2023" name="Insect Mol. Biol.">
        <title>Genome sequencing provides insights into the evolution of gene families encoding plant cell wall-degrading enzymes in longhorned beetles.</title>
        <authorList>
            <person name="Shin N.R."/>
            <person name="Okamura Y."/>
            <person name="Kirsch R."/>
            <person name="Pauchet Y."/>
        </authorList>
    </citation>
    <scope>NUCLEOTIDE SEQUENCE [LARGE SCALE GENOMIC DNA]</scope>
    <source>
        <strain evidence="1">EAD_L_NR</strain>
    </source>
</reference>
<accession>A0AAV8VIC5</accession>